<dbReference type="PANTHER" id="PTHR30055:SF223">
    <property type="entry name" value="HTH-TYPE TRANSCRIPTIONAL REGULATOR UIDR"/>
    <property type="match status" value="1"/>
</dbReference>
<dbReference type="AlphaFoldDB" id="A0A0S2FH57"/>
<protein>
    <submittedName>
        <fullName evidence="4">Bacterial regulatory, tetR family protein</fullName>
    </submittedName>
</protein>
<gene>
    <name evidence="4" type="ORF">LA76x_4771</name>
</gene>
<feature type="domain" description="HTH tetR-type" evidence="3">
    <location>
        <begin position="12"/>
        <end position="72"/>
    </location>
</feature>
<organism evidence="4 5">
    <name type="scientific">Lysobacter antibioticus</name>
    <dbReference type="NCBI Taxonomy" id="84531"/>
    <lineage>
        <taxon>Bacteria</taxon>
        <taxon>Pseudomonadati</taxon>
        <taxon>Pseudomonadota</taxon>
        <taxon>Gammaproteobacteria</taxon>
        <taxon>Lysobacterales</taxon>
        <taxon>Lysobacteraceae</taxon>
        <taxon>Lysobacter</taxon>
    </lineage>
</organism>
<feature type="DNA-binding region" description="H-T-H motif" evidence="2">
    <location>
        <begin position="35"/>
        <end position="54"/>
    </location>
</feature>
<evidence type="ECO:0000256" key="2">
    <source>
        <dbReference type="PROSITE-ProRule" id="PRU00335"/>
    </source>
</evidence>
<accession>A0A0S2FH57</accession>
<dbReference type="Pfam" id="PF00440">
    <property type="entry name" value="TetR_N"/>
    <property type="match status" value="1"/>
</dbReference>
<reference evidence="4 5" key="1">
    <citation type="journal article" date="2015" name="BMC Genomics">
        <title>Comparative genomics and metabolic profiling of the genus Lysobacter.</title>
        <authorList>
            <person name="de Bruijn I."/>
            <person name="Cheng X."/>
            <person name="de Jager V."/>
            <person name="Exposito R.G."/>
            <person name="Watrous J."/>
            <person name="Patel N."/>
            <person name="Postma J."/>
            <person name="Dorrestein P.C."/>
            <person name="Kobayashi D."/>
            <person name="Raaijmakers J.M."/>
        </authorList>
    </citation>
    <scope>NUCLEOTIDE SEQUENCE [LARGE SCALE GENOMIC DNA]</scope>
    <source>
        <strain evidence="4 5">76</strain>
    </source>
</reference>
<evidence type="ECO:0000256" key="1">
    <source>
        <dbReference type="ARBA" id="ARBA00023125"/>
    </source>
</evidence>
<evidence type="ECO:0000313" key="5">
    <source>
        <dbReference type="Proteomes" id="UP000060787"/>
    </source>
</evidence>
<name>A0A0S2FH57_LYSAN</name>
<dbReference type="KEGG" id="laq:GLA29479_3794"/>
<dbReference type="Gene3D" id="1.10.357.10">
    <property type="entry name" value="Tetracycline Repressor, domain 2"/>
    <property type="match status" value="1"/>
</dbReference>
<keyword evidence="5" id="KW-1185">Reference proteome</keyword>
<dbReference type="InterPro" id="IPR001647">
    <property type="entry name" value="HTH_TetR"/>
</dbReference>
<dbReference type="GO" id="GO:0003700">
    <property type="term" value="F:DNA-binding transcription factor activity"/>
    <property type="evidence" value="ECO:0007669"/>
    <property type="project" value="TreeGrafter"/>
</dbReference>
<evidence type="ECO:0000259" key="3">
    <source>
        <dbReference type="PROSITE" id="PS50977"/>
    </source>
</evidence>
<dbReference type="GO" id="GO:0000976">
    <property type="term" value="F:transcription cis-regulatory region binding"/>
    <property type="evidence" value="ECO:0007669"/>
    <property type="project" value="TreeGrafter"/>
</dbReference>
<evidence type="ECO:0000313" key="4">
    <source>
        <dbReference type="EMBL" id="ALN82874.1"/>
    </source>
</evidence>
<dbReference type="EMBL" id="CP011129">
    <property type="protein sequence ID" value="ALN82874.1"/>
    <property type="molecule type" value="Genomic_DNA"/>
</dbReference>
<dbReference type="PANTHER" id="PTHR30055">
    <property type="entry name" value="HTH-TYPE TRANSCRIPTIONAL REGULATOR RUTR"/>
    <property type="match status" value="1"/>
</dbReference>
<dbReference type="RefSeq" id="WP_057919475.1">
    <property type="nucleotide sequence ID" value="NZ_CP011129.1"/>
</dbReference>
<dbReference type="PATRIC" id="fig|84531.7.peg.3719"/>
<dbReference type="Proteomes" id="UP000060787">
    <property type="component" value="Chromosome"/>
</dbReference>
<proteinExistence type="predicted"/>
<dbReference type="STRING" id="84531.LA76x_4771"/>
<dbReference type="PRINTS" id="PR00455">
    <property type="entry name" value="HTHTETR"/>
</dbReference>
<keyword evidence="1 2" id="KW-0238">DNA-binding</keyword>
<sequence>MTDTPAKRLPKAERREQLLETAMGIVREQGTDALTLGYLAERAGVSKPIAYEHFGTRSGLLIALYKQIDDRQNAVVRRDFERTPHRLHDVARLLGESYMSCFRTAGPECHAINAALAGDEQMEKFQQELVEGYVNFYRDLLAPFATSLPADELLRRCVAIIGAGDALSREMTRGRIEEADAAATLARLIVGAMADAGV</sequence>
<dbReference type="PROSITE" id="PS50977">
    <property type="entry name" value="HTH_TETR_2"/>
    <property type="match status" value="1"/>
</dbReference>
<dbReference type="eggNOG" id="COG1309">
    <property type="taxonomic scope" value="Bacteria"/>
</dbReference>
<dbReference type="InterPro" id="IPR009057">
    <property type="entry name" value="Homeodomain-like_sf"/>
</dbReference>
<dbReference type="InterPro" id="IPR050109">
    <property type="entry name" value="HTH-type_TetR-like_transc_reg"/>
</dbReference>
<dbReference type="SUPFAM" id="SSF46689">
    <property type="entry name" value="Homeodomain-like"/>
    <property type="match status" value="1"/>
</dbReference>
<dbReference type="OrthoDB" id="70491at2"/>
<dbReference type="KEGG" id="lab:LA76x_4771"/>